<feature type="binding site" evidence="9">
    <location>
        <position position="272"/>
    </location>
    <ligand>
        <name>substrate</name>
    </ligand>
</feature>
<evidence type="ECO:0000256" key="3">
    <source>
        <dbReference type="ARBA" id="ARBA00012954"/>
    </source>
</evidence>
<dbReference type="AlphaFoldDB" id="A0A1L5FB92"/>
<feature type="binding site" evidence="10">
    <location>
        <position position="87"/>
    </location>
    <ligand>
        <name>NAD(+)</name>
        <dbReference type="ChEBI" id="CHEBI:57540"/>
    </ligand>
</feature>
<dbReference type="PANTHER" id="PTHR43750">
    <property type="entry name" value="UDP-GLUCOSE 6-DEHYDROGENASE TUAD"/>
    <property type="match status" value="1"/>
</dbReference>
<evidence type="ECO:0000256" key="7">
    <source>
        <dbReference type="PIRNR" id="PIRNR000124"/>
    </source>
</evidence>
<feature type="binding site" evidence="10">
    <location>
        <position position="31"/>
    </location>
    <ligand>
        <name>NAD(+)</name>
        <dbReference type="ChEBI" id="CHEBI:57540"/>
    </ligand>
</feature>
<dbReference type="Gene3D" id="1.20.5.100">
    <property type="entry name" value="Cytochrome c1, transmembrane anchor, C-terminal"/>
    <property type="match status" value="1"/>
</dbReference>
<dbReference type="GO" id="GO:0000271">
    <property type="term" value="P:polysaccharide biosynthetic process"/>
    <property type="evidence" value="ECO:0007669"/>
    <property type="project" value="InterPro"/>
</dbReference>
<name>A0A1L5FB92_CLOKL</name>
<comment type="similarity">
    <text evidence="2 7">Belongs to the UDP-glucose/GDP-mannose dehydrogenase family.</text>
</comment>
<dbReference type="RefSeq" id="WP_073539890.1">
    <property type="nucleotide sequence ID" value="NZ_CP018335.1"/>
</dbReference>
<feature type="active site" description="Nucleophile" evidence="8">
    <location>
        <position position="275"/>
    </location>
</feature>
<comment type="catalytic activity">
    <reaction evidence="6 7">
        <text>UDP-alpha-D-glucose + 2 NAD(+) + H2O = UDP-alpha-D-glucuronate + 2 NADH + 3 H(+)</text>
        <dbReference type="Rhea" id="RHEA:23596"/>
        <dbReference type="ChEBI" id="CHEBI:15377"/>
        <dbReference type="ChEBI" id="CHEBI:15378"/>
        <dbReference type="ChEBI" id="CHEBI:57540"/>
        <dbReference type="ChEBI" id="CHEBI:57945"/>
        <dbReference type="ChEBI" id="CHEBI:58052"/>
        <dbReference type="ChEBI" id="CHEBI:58885"/>
        <dbReference type="EC" id="1.1.1.22"/>
    </reaction>
</comment>
<dbReference type="Gene3D" id="3.40.50.720">
    <property type="entry name" value="NAD(P)-binding Rossmann-like Domain"/>
    <property type="match status" value="2"/>
</dbReference>
<dbReference type="InterPro" id="IPR028357">
    <property type="entry name" value="UDPglc_DH_bac"/>
</dbReference>
<evidence type="ECO:0000313" key="12">
    <source>
        <dbReference type="EMBL" id="APM40291.1"/>
    </source>
</evidence>
<dbReference type="GO" id="GO:0051287">
    <property type="term" value="F:NAD binding"/>
    <property type="evidence" value="ECO:0007669"/>
    <property type="project" value="InterPro"/>
</dbReference>
<dbReference type="SUPFAM" id="SSF52413">
    <property type="entry name" value="UDP-glucose/GDP-mannose dehydrogenase C-terminal domain"/>
    <property type="match status" value="1"/>
</dbReference>
<evidence type="ECO:0000256" key="8">
    <source>
        <dbReference type="PIRSR" id="PIRSR500134-1"/>
    </source>
</evidence>
<dbReference type="UniPathway" id="UPA00038">
    <property type="reaction ID" value="UER00491"/>
</dbReference>
<dbReference type="Pfam" id="PF03721">
    <property type="entry name" value="UDPG_MGDP_dh_N"/>
    <property type="match status" value="1"/>
</dbReference>
<evidence type="ECO:0000256" key="4">
    <source>
        <dbReference type="ARBA" id="ARBA00023002"/>
    </source>
</evidence>
<dbReference type="Pfam" id="PF00984">
    <property type="entry name" value="UDPG_MGDP_dh"/>
    <property type="match status" value="1"/>
</dbReference>
<evidence type="ECO:0000256" key="9">
    <source>
        <dbReference type="PIRSR" id="PIRSR500134-2"/>
    </source>
</evidence>
<protein>
    <recommendedName>
        <fullName evidence="3 7">UDP-glucose 6-dehydrogenase</fullName>
        <ecNumber evidence="3 7">1.1.1.22</ecNumber>
    </recommendedName>
</protein>
<dbReference type="InterPro" id="IPR001732">
    <property type="entry name" value="UDP-Glc/GDP-Man_DH_N"/>
</dbReference>
<dbReference type="Pfam" id="PF03720">
    <property type="entry name" value="UDPG_MGDP_dh_C"/>
    <property type="match status" value="1"/>
</dbReference>
<feature type="binding site" evidence="10">
    <location>
        <position position="342"/>
    </location>
    <ligand>
        <name>NAD(+)</name>
        <dbReference type="ChEBI" id="CHEBI:57540"/>
    </ligand>
</feature>
<dbReference type="InterPro" id="IPR036291">
    <property type="entry name" value="NAD(P)-bd_dom_sf"/>
</dbReference>
<dbReference type="InterPro" id="IPR008927">
    <property type="entry name" value="6-PGluconate_DH-like_C_sf"/>
</dbReference>
<evidence type="ECO:0000256" key="6">
    <source>
        <dbReference type="ARBA" id="ARBA00047473"/>
    </source>
</evidence>
<feature type="binding site" evidence="9">
    <location>
        <position position="335"/>
    </location>
    <ligand>
        <name>substrate</name>
    </ligand>
</feature>
<evidence type="ECO:0000256" key="5">
    <source>
        <dbReference type="ARBA" id="ARBA00023027"/>
    </source>
</evidence>
<dbReference type="PIRSF" id="PIRSF500134">
    <property type="entry name" value="UDPglc_DH_bac"/>
    <property type="match status" value="1"/>
</dbReference>
<dbReference type="GO" id="GO:0006065">
    <property type="term" value="P:UDP-glucuronate biosynthetic process"/>
    <property type="evidence" value="ECO:0007669"/>
    <property type="project" value="UniProtKB-UniPathway"/>
</dbReference>
<feature type="binding site" evidence="9">
    <location>
        <position position="219"/>
    </location>
    <ligand>
        <name>substrate</name>
    </ligand>
</feature>
<dbReference type="InterPro" id="IPR014026">
    <property type="entry name" value="UDP-Glc/GDP-Man_DH_dimer"/>
</dbReference>
<gene>
    <name evidence="12" type="ORF">BS101_16890</name>
</gene>
<dbReference type="SUPFAM" id="SSF48179">
    <property type="entry name" value="6-phosphogluconate dehydrogenase C-terminal domain-like"/>
    <property type="match status" value="1"/>
</dbReference>
<dbReference type="NCBIfam" id="TIGR03026">
    <property type="entry name" value="NDP-sugDHase"/>
    <property type="match status" value="1"/>
</dbReference>
<feature type="binding site" evidence="10">
    <location>
        <position position="122"/>
    </location>
    <ligand>
        <name>NAD(+)</name>
        <dbReference type="ChEBI" id="CHEBI:57540"/>
    </ligand>
</feature>
<evidence type="ECO:0000259" key="11">
    <source>
        <dbReference type="SMART" id="SM00984"/>
    </source>
</evidence>
<dbReference type="OrthoDB" id="9803238at2"/>
<feature type="binding site" evidence="9">
    <location>
        <begin position="264"/>
        <end position="268"/>
    </location>
    <ligand>
        <name>substrate</name>
    </ligand>
</feature>
<organism evidence="12 13">
    <name type="scientific">Clostridium kluyveri</name>
    <dbReference type="NCBI Taxonomy" id="1534"/>
    <lineage>
        <taxon>Bacteria</taxon>
        <taxon>Bacillati</taxon>
        <taxon>Bacillota</taxon>
        <taxon>Clostridia</taxon>
        <taxon>Eubacteriales</taxon>
        <taxon>Clostridiaceae</taxon>
        <taxon>Clostridium</taxon>
    </lineage>
</organism>
<evidence type="ECO:0000256" key="1">
    <source>
        <dbReference type="ARBA" id="ARBA00004701"/>
    </source>
</evidence>
<dbReference type="InterPro" id="IPR014027">
    <property type="entry name" value="UDP-Glc/GDP-Man_DH_C"/>
</dbReference>
<evidence type="ECO:0000256" key="10">
    <source>
        <dbReference type="PIRSR" id="PIRSR500134-3"/>
    </source>
</evidence>
<dbReference type="GO" id="GO:0003979">
    <property type="term" value="F:UDP-glucose 6-dehydrogenase activity"/>
    <property type="evidence" value="ECO:0007669"/>
    <property type="project" value="UniProtKB-EC"/>
</dbReference>
<keyword evidence="5 7" id="KW-0520">NAD</keyword>
<feature type="binding site" evidence="10">
    <location>
        <position position="36"/>
    </location>
    <ligand>
        <name>NAD(+)</name>
        <dbReference type="ChEBI" id="CHEBI:57540"/>
    </ligand>
</feature>
<dbReference type="Proteomes" id="UP000184604">
    <property type="component" value="Chromosome"/>
</dbReference>
<evidence type="ECO:0000313" key="13">
    <source>
        <dbReference type="Proteomes" id="UP000184604"/>
    </source>
</evidence>
<dbReference type="InterPro" id="IPR017476">
    <property type="entry name" value="UDP-Glc/GDP-Man"/>
</dbReference>
<dbReference type="SUPFAM" id="SSF51735">
    <property type="entry name" value="NAD(P)-binding Rossmann-fold domains"/>
    <property type="match status" value="1"/>
</dbReference>
<reference evidence="12 13" key="1">
    <citation type="submission" date="2016-12" db="EMBL/GenBank/DDBJ databases">
        <title>Complete genome sequence of Clostridium kluyveri JZZ isolated from the pit mud of a Chinese flavor liquor-making factory.</title>
        <authorList>
            <person name="Wang Y."/>
        </authorList>
    </citation>
    <scope>NUCLEOTIDE SEQUENCE [LARGE SCALE GENOMIC DNA]</scope>
    <source>
        <strain evidence="12 13">JZZ</strain>
    </source>
</reference>
<dbReference type="EC" id="1.1.1.22" evidence="3 7"/>
<dbReference type="InterPro" id="IPR036220">
    <property type="entry name" value="UDP-Glc/GDP-Man_DH_C_sf"/>
</dbReference>
<dbReference type="SMART" id="SM00984">
    <property type="entry name" value="UDPG_MGDP_dh_C"/>
    <property type="match status" value="1"/>
</dbReference>
<dbReference type="PANTHER" id="PTHR43750:SF4">
    <property type="entry name" value="UDP-GLUCOSE 6-DEHYDROGENASE YWQF"/>
    <property type="match status" value="1"/>
</dbReference>
<feature type="domain" description="UDP-glucose/GDP-mannose dehydrogenase C-terminal" evidence="11">
    <location>
        <begin position="328"/>
        <end position="436"/>
    </location>
</feature>
<dbReference type="EMBL" id="CP018335">
    <property type="protein sequence ID" value="APM40291.1"/>
    <property type="molecule type" value="Genomic_DNA"/>
</dbReference>
<evidence type="ECO:0000256" key="2">
    <source>
        <dbReference type="ARBA" id="ARBA00006601"/>
    </source>
</evidence>
<proteinExistence type="inferred from homology"/>
<sequence>MYKIAVAGTGYVGLVAGVCFAEVGHHVTCVDIDENKINLMKQGISPIYEQDLEELMQKNYISGKLNYTTDYKSAYREADAIFIGVGTPELSDGSANLTYIAAVARQIAETIEKDCLVVVKSTVPVGTNDKVEQFIKDFLPHDGEICVGNGEGCNRRIRVEVASNPEFLAQGTAVQDTLHAARIIIGTESKWAEEMLRKIYEPFNLPIVSVSRRSAEMIKYASNDFLALKISYMNDIANLCELVGADIQDVAKGMSFDERIGSKFLNAGIGYGGSCFPKDTKALEYLARQHGYKLRTIRAAIDVNKDQKTILYKKACRRLITFNGLKVAVLGLTFKPGTDDLREAPSLENIPLLLEAGAEIYAYDPVGTDNFKHRFPEGKIAQGTINYVDHIEEALKGANVCFIFTEWGEIKSVKPEEYKELMRTPLVFDGRNLYDIEDMKEARVEYYSVGRPHIKISRAFSEAAVTKD</sequence>
<comment type="pathway">
    <text evidence="1">Nucleotide-sugar biosynthesis; UDP-alpha-D-glucuronate biosynthesis; UDP-alpha-D-glucuronate from UDP-alpha-D-glucose: step 1/1.</text>
</comment>
<keyword evidence="4 7" id="KW-0560">Oxidoreductase</keyword>
<dbReference type="PIRSF" id="PIRSF000124">
    <property type="entry name" value="UDPglc_GDPman_dh"/>
    <property type="match status" value="1"/>
</dbReference>
<accession>A0A1L5FB92</accession>
<feature type="binding site" evidence="10">
    <location>
        <position position="278"/>
    </location>
    <ligand>
        <name>NAD(+)</name>
        <dbReference type="ChEBI" id="CHEBI:57540"/>
    </ligand>
</feature>